<dbReference type="GO" id="GO:0009307">
    <property type="term" value="P:DNA restriction-modification system"/>
    <property type="evidence" value="ECO:0007669"/>
    <property type="project" value="UniProtKB-KW"/>
</dbReference>
<dbReference type="PANTHER" id="PTHR30408">
    <property type="entry name" value="TYPE-1 RESTRICTION ENZYME ECOKI SPECIFICITY PROTEIN"/>
    <property type="match status" value="1"/>
</dbReference>
<gene>
    <name evidence="5" type="ORF">DA803_02095</name>
</gene>
<dbReference type="AlphaFoldDB" id="A0A2Z5IQM2"/>
<evidence type="ECO:0000256" key="2">
    <source>
        <dbReference type="ARBA" id="ARBA00022747"/>
    </source>
</evidence>
<organism evidence="5 6">
    <name type="scientific">[Mycoplasma] phocae</name>
    <dbReference type="NCBI Taxonomy" id="142651"/>
    <lineage>
        <taxon>Bacteria</taxon>
        <taxon>Bacillati</taxon>
        <taxon>Mycoplasmatota</taxon>
        <taxon>Mycoplasmoidales</taxon>
        <taxon>Metamycoplasmataceae</taxon>
        <taxon>Metamycoplasma</taxon>
    </lineage>
</organism>
<dbReference type="Pfam" id="PF01420">
    <property type="entry name" value="Methylase_S"/>
    <property type="match status" value="1"/>
</dbReference>
<evidence type="ECO:0000259" key="4">
    <source>
        <dbReference type="Pfam" id="PF01420"/>
    </source>
</evidence>
<protein>
    <recommendedName>
        <fullName evidence="4">Type I restriction modification DNA specificity domain-containing protein</fullName>
    </recommendedName>
</protein>
<dbReference type="Gene3D" id="3.90.220.20">
    <property type="entry name" value="DNA methylase specificity domains"/>
    <property type="match status" value="1"/>
</dbReference>
<dbReference type="InterPro" id="IPR044946">
    <property type="entry name" value="Restrct_endonuc_typeI_TRD_sf"/>
</dbReference>
<feature type="domain" description="Type I restriction modification DNA specificity" evidence="4">
    <location>
        <begin position="8"/>
        <end position="157"/>
    </location>
</feature>
<keyword evidence="3" id="KW-0238">DNA-binding</keyword>
<dbReference type="REBASE" id="258677">
    <property type="entry name" value="S1.Mph105ORF2110P"/>
</dbReference>
<reference evidence="5 6" key="1">
    <citation type="submission" date="2018-05" db="EMBL/GenBank/DDBJ databases">
        <title>Annotation of the Mycoplasma phocidae genome.</title>
        <authorList>
            <person name="Brown D.R."/>
            <person name="Kutish G.F."/>
            <person name="Frasca S.Jr."/>
        </authorList>
    </citation>
    <scope>NUCLEOTIDE SEQUENCE [LARGE SCALE GENOMIC DNA]</scope>
    <source>
        <strain evidence="5 6">105</strain>
    </source>
</reference>
<dbReference type="SUPFAM" id="SSF116734">
    <property type="entry name" value="DNA methylase specificity domain"/>
    <property type="match status" value="1"/>
</dbReference>
<evidence type="ECO:0000256" key="1">
    <source>
        <dbReference type="ARBA" id="ARBA00010923"/>
    </source>
</evidence>
<evidence type="ECO:0000256" key="3">
    <source>
        <dbReference type="ARBA" id="ARBA00023125"/>
    </source>
</evidence>
<dbReference type="InterPro" id="IPR000055">
    <property type="entry name" value="Restrct_endonuc_typeI_TRD"/>
</dbReference>
<keyword evidence="6" id="KW-1185">Reference proteome</keyword>
<dbReference type="InterPro" id="IPR052021">
    <property type="entry name" value="Type-I_RS_S_subunit"/>
</dbReference>
<evidence type="ECO:0000313" key="6">
    <source>
        <dbReference type="Proteomes" id="UP000252477"/>
    </source>
</evidence>
<dbReference type="OrthoDB" id="399344at2"/>
<dbReference type="GO" id="GO:0003677">
    <property type="term" value="F:DNA binding"/>
    <property type="evidence" value="ECO:0007669"/>
    <property type="project" value="UniProtKB-KW"/>
</dbReference>
<dbReference type="KEGG" id="mpho:DA803_02095"/>
<dbReference type="PANTHER" id="PTHR30408:SF12">
    <property type="entry name" value="TYPE I RESTRICTION ENZYME MJAVIII SPECIFICITY SUBUNIT"/>
    <property type="match status" value="1"/>
</dbReference>
<sequence>MISFTNAWEQKKIGDLSCISTGKSNTQDAKENGKYPFFVRSPIPLRSDEFLYDEEAIITIGEGAIGKVFHYIKGKFNLHQRCYKIYNFNNLNAKFIYYYMIQNFYNQVIKKSAKATVDSLRFEMIASMFVNYPKCNDEILKIIKLLDTTNNLISLHQCKKIDLKNFKINDLHFFS</sequence>
<keyword evidence="2" id="KW-0680">Restriction system</keyword>
<dbReference type="Proteomes" id="UP000252477">
    <property type="component" value="Chromosome"/>
</dbReference>
<evidence type="ECO:0000313" key="5">
    <source>
        <dbReference type="EMBL" id="AXE60872.1"/>
    </source>
</evidence>
<accession>A0A2Z5IQM2</accession>
<name>A0A2Z5IQM2_9BACT</name>
<dbReference type="EMBL" id="CP029295">
    <property type="protein sequence ID" value="AXE60872.1"/>
    <property type="molecule type" value="Genomic_DNA"/>
</dbReference>
<proteinExistence type="inferred from homology"/>
<comment type="similarity">
    <text evidence="1">Belongs to the type-I restriction system S methylase family.</text>
</comment>